<feature type="transmembrane region" description="Helical" evidence="2">
    <location>
        <begin position="127"/>
        <end position="145"/>
    </location>
</feature>
<feature type="domain" description="EamA" evidence="3">
    <location>
        <begin position="150"/>
        <end position="282"/>
    </location>
</feature>
<dbReference type="SUPFAM" id="SSF103481">
    <property type="entry name" value="Multidrug resistance efflux transporter EmrE"/>
    <property type="match status" value="2"/>
</dbReference>
<evidence type="ECO:0000256" key="1">
    <source>
        <dbReference type="ARBA" id="ARBA00007362"/>
    </source>
</evidence>
<keyword evidence="5" id="KW-1185">Reference proteome</keyword>
<gene>
    <name evidence="4" type="ORF">MOST_31330</name>
</gene>
<keyword evidence="2" id="KW-1133">Transmembrane helix</keyword>
<dbReference type="RefSeq" id="WP_054936633.1">
    <property type="nucleotide sequence ID" value="NZ_PVXL01000078.1"/>
</dbReference>
<comment type="caution">
    <text evidence="4">The sequence shown here is derived from an EMBL/GenBank/DDBJ whole genome shotgun (WGS) entry which is preliminary data.</text>
</comment>
<evidence type="ECO:0000259" key="3">
    <source>
        <dbReference type="Pfam" id="PF00892"/>
    </source>
</evidence>
<protein>
    <submittedName>
        <fullName evidence="4">Threonine and homoserine efflux system</fullName>
    </submittedName>
</protein>
<dbReference type="GO" id="GO:0016020">
    <property type="term" value="C:membrane"/>
    <property type="evidence" value="ECO:0007669"/>
    <property type="project" value="InterPro"/>
</dbReference>
<reference evidence="4 5" key="1">
    <citation type="submission" date="2018-03" db="EMBL/GenBank/DDBJ databases">
        <title>Genome sequence of Moorella stamsii DSM 26217.</title>
        <authorList>
            <person name="Poehlein A."/>
            <person name="Daniel R."/>
        </authorList>
    </citation>
    <scope>NUCLEOTIDE SEQUENCE [LARGE SCALE GENOMIC DNA]</scope>
    <source>
        <strain evidence="5">DSM 26217</strain>
    </source>
</reference>
<proteinExistence type="inferred from homology"/>
<keyword evidence="2" id="KW-0812">Transmembrane</keyword>
<dbReference type="AlphaFoldDB" id="A0A9X7IZZ2"/>
<feature type="transmembrane region" description="Helical" evidence="2">
    <location>
        <begin position="93"/>
        <end position="115"/>
    </location>
</feature>
<dbReference type="PANTHER" id="PTHR22911">
    <property type="entry name" value="ACYL-MALONYL CONDENSING ENZYME-RELATED"/>
    <property type="match status" value="1"/>
</dbReference>
<sequence>MNKIKLGTLAALISGIAYGIAPVLAKIAYHSGLNVITVLLLRFLGVVLIIWLYKRIYWGDRKLSARMVVKLILFGALVYAGMSGLYMLSFTTIPASLACILLYLYPSFVAVSAAFLRMEKLTRQKGIALVLATLGLVLLLRSSFVRVNLAGIIYGIGAAMLYATYLIIGTNIMKKIEPIVVTMYIMMGATISYGLAGLVSRGILFDISLGNWVLMASIVIFTVFGLVFLWISVRLVGPVKASIISTVEAPVTMFLSALIFRERMTATQFLGSMMIIAAVIILQYSAAKEKDEGECWDITSQENMHSHGI</sequence>
<name>A0A9X7IZZ2_9FIRM</name>
<feature type="transmembrane region" description="Helical" evidence="2">
    <location>
        <begin position="266"/>
        <end position="284"/>
    </location>
</feature>
<feature type="domain" description="EamA" evidence="3">
    <location>
        <begin position="6"/>
        <end position="140"/>
    </location>
</feature>
<dbReference type="PANTHER" id="PTHR22911:SF137">
    <property type="entry name" value="SOLUTE CARRIER FAMILY 35 MEMBER G2-RELATED"/>
    <property type="match status" value="1"/>
</dbReference>
<dbReference type="Proteomes" id="UP000239430">
    <property type="component" value="Unassembled WGS sequence"/>
</dbReference>
<keyword evidence="2" id="KW-0472">Membrane</keyword>
<dbReference type="Pfam" id="PF00892">
    <property type="entry name" value="EamA"/>
    <property type="match status" value="2"/>
</dbReference>
<feature type="transmembrane region" description="Helical" evidence="2">
    <location>
        <begin position="65"/>
        <end position="87"/>
    </location>
</feature>
<feature type="transmembrane region" description="Helical" evidence="2">
    <location>
        <begin position="35"/>
        <end position="53"/>
    </location>
</feature>
<dbReference type="EMBL" id="PVXL01000078">
    <property type="protein sequence ID" value="PRR68851.1"/>
    <property type="molecule type" value="Genomic_DNA"/>
</dbReference>
<organism evidence="4 5">
    <name type="scientific">Neomoorella stamsii</name>
    <dbReference type="NCBI Taxonomy" id="1266720"/>
    <lineage>
        <taxon>Bacteria</taxon>
        <taxon>Bacillati</taxon>
        <taxon>Bacillota</taxon>
        <taxon>Clostridia</taxon>
        <taxon>Neomoorellales</taxon>
        <taxon>Neomoorellaceae</taxon>
        <taxon>Neomoorella</taxon>
    </lineage>
</organism>
<evidence type="ECO:0000313" key="4">
    <source>
        <dbReference type="EMBL" id="PRR68851.1"/>
    </source>
</evidence>
<comment type="similarity">
    <text evidence="1">Belongs to the EamA transporter family.</text>
</comment>
<evidence type="ECO:0000256" key="2">
    <source>
        <dbReference type="SAM" id="Phobius"/>
    </source>
</evidence>
<accession>A0A9X7IZZ2</accession>
<feature type="transmembrane region" description="Helical" evidence="2">
    <location>
        <begin position="180"/>
        <end position="200"/>
    </location>
</feature>
<feature type="transmembrane region" description="Helical" evidence="2">
    <location>
        <begin position="212"/>
        <end position="231"/>
    </location>
</feature>
<dbReference type="InterPro" id="IPR037185">
    <property type="entry name" value="EmrE-like"/>
</dbReference>
<dbReference type="InterPro" id="IPR000620">
    <property type="entry name" value="EamA_dom"/>
</dbReference>
<feature type="transmembrane region" description="Helical" evidence="2">
    <location>
        <begin position="151"/>
        <end position="168"/>
    </location>
</feature>
<evidence type="ECO:0000313" key="5">
    <source>
        <dbReference type="Proteomes" id="UP000239430"/>
    </source>
</evidence>